<protein>
    <recommendedName>
        <fullName evidence="5">Methyltransferase</fullName>
    </recommendedName>
</protein>
<evidence type="ECO:0000256" key="2">
    <source>
        <dbReference type="SAM" id="MobiDB-lite"/>
    </source>
</evidence>
<evidence type="ECO:0008006" key="5">
    <source>
        <dbReference type="Google" id="ProtNLM"/>
    </source>
</evidence>
<dbReference type="EMBL" id="MU251635">
    <property type="protein sequence ID" value="KAG9230911.1"/>
    <property type="molecule type" value="Genomic_DNA"/>
</dbReference>
<accession>A0A9P8C3D5</accession>
<dbReference type="PANTHER" id="PTHR34598">
    <property type="entry name" value="BLL6449 PROTEIN"/>
    <property type="match status" value="1"/>
</dbReference>
<feature type="region of interest" description="Disordered" evidence="2">
    <location>
        <begin position="1"/>
        <end position="37"/>
    </location>
</feature>
<dbReference type="OrthoDB" id="412788at2759"/>
<name>A0A9P8C3D5_9HELO</name>
<dbReference type="PANTHER" id="PTHR34598:SF3">
    <property type="entry name" value="OXIDOREDUCTASE AN1597"/>
    <property type="match status" value="1"/>
</dbReference>
<keyword evidence="4" id="KW-1185">Reference proteome</keyword>
<dbReference type="Proteomes" id="UP000824998">
    <property type="component" value="Unassembled WGS sequence"/>
</dbReference>
<evidence type="ECO:0000256" key="1">
    <source>
        <dbReference type="ARBA" id="ARBA00023604"/>
    </source>
</evidence>
<reference evidence="3" key="1">
    <citation type="journal article" date="2021" name="IMA Fungus">
        <title>Genomic characterization of three marine fungi, including Emericellopsis atlantica sp. nov. with signatures of a generalist lifestyle and marine biomass degradation.</title>
        <authorList>
            <person name="Hagestad O.C."/>
            <person name="Hou L."/>
            <person name="Andersen J.H."/>
            <person name="Hansen E.H."/>
            <person name="Altermark B."/>
            <person name="Li C."/>
            <person name="Kuhnert E."/>
            <person name="Cox R.J."/>
            <person name="Crous P.W."/>
            <person name="Spatafora J.W."/>
            <person name="Lail K."/>
            <person name="Amirebrahimi M."/>
            <person name="Lipzen A."/>
            <person name="Pangilinan J."/>
            <person name="Andreopoulos W."/>
            <person name="Hayes R.D."/>
            <person name="Ng V."/>
            <person name="Grigoriev I.V."/>
            <person name="Jackson S.A."/>
            <person name="Sutton T.D.S."/>
            <person name="Dobson A.D.W."/>
            <person name="Rama T."/>
        </authorList>
    </citation>
    <scope>NUCLEOTIDE SEQUENCE</scope>
    <source>
        <strain evidence="3">TRa018bII</strain>
    </source>
</reference>
<dbReference type="NCBIfam" id="NF041278">
    <property type="entry name" value="CmcJ_NvfI_EfuI"/>
    <property type="match status" value="1"/>
</dbReference>
<dbReference type="GO" id="GO:0016491">
    <property type="term" value="F:oxidoreductase activity"/>
    <property type="evidence" value="ECO:0007669"/>
    <property type="project" value="InterPro"/>
</dbReference>
<sequence>MEIASEASGSIGNLVPHQDFELSPNGIQSSPTPAKHPRATMSFLEPWDAGKGAPFFRSSPDEGFEGTNFKWEEKTVTVRNARDQIEQFTLDKNGFCFVNDDELSLELIHALRVGKKEVVRELYYPKVERLMKTLTGASRVIIFDHTVRKRDPSMNKEDNPNGKEQPATVVHCDQSAKGALRRVKQNISENDDINEIVDAGVQMINVWRPLIGPIVDWPLAMMDYRSLSSSDVHPCDLWRHQFEEKGQTVTFTHNENQKWYYLDRHRTNEVSLIKIWDSRREGIANMCAHVAFEHPDTPCDTTPRESVEVRCIVVK</sequence>
<comment type="similarity">
    <text evidence="1">Belongs to the asaB hydroxylase/desaturase family.</text>
</comment>
<evidence type="ECO:0000313" key="3">
    <source>
        <dbReference type="EMBL" id="KAG9230911.1"/>
    </source>
</evidence>
<proteinExistence type="inferred from homology"/>
<comment type="caution">
    <text evidence="3">The sequence shown here is derived from an EMBL/GenBank/DDBJ whole genome shotgun (WGS) entry which is preliminary data.</text>
</comment>
<dbReference type="AlphaFoldDB" id="A0A9P8C3D5"/>
<gene>
    <name evidence="3" type="ORF">BJ875DRAFT_407957</name>
</gene>
<organism evidence="3 4">
    <name type="scientific">Amylocarpus encephaloides</name>
    <dbReference type="NCBI Taxonomy" id="45428"/>
    <lineage>
        <taxon>Eukaryota</taxon>
        <taxon>Fungi</taxon>
        <taxon>Dikarya</taxon>
        <taxon>Ascomycota</taxon>
        <taxon>Pezizomycotina</taxon>
        <taxon>Leotiomycetes</taxon>
        <taxon>Helotiales</taxon>
        <taxon>Helotiales incertae sedis</taxon>
        <taxon>Amylocarpus</taxon>
    </lineage>
</organism>
<dbReference type="InterPro" id="IPR044053">
    <property type="entry name" value="AsaB-like"/>
</dbReference>
<evidence type="ECO:0000313" key="4">
    <source>
        <dbReference type="Proteomes" id="UP000824998"/>
    </source>
</evidence>